<accession>A0ABU0RYC9</accession>
<dbReference type="EMBL" id="JAUSZS010000008">
    <property type="protein sequence ID" value="MDQ0936167.1"/>
    <property type="molecule type" value="Genomic_DNA"/>
</dbReference>
<protein>
    <submittedName>
        <fullName evidence="1">Uncharacterized protein</fullName>
    </submittedName>
</protein>
<evidence type="ECO:0000313" key="1">
    <source>
        <dbReference type="EMBL" id="MDQ0936167.1"/>
    </source>
</evidence>
<dbReference type="RefSeq" id="WP_307629635.1">
    <property type="nucleotide sequence ID" value="NZ_JAUSZS010000008.1"/>
</dbReference>
<evidence type="ECO:0000313" key="2">
    <source>
        <dbReference type="Proteomes" id="UP001223072"/>
    </source>
</evidence>
<gene>
    <name evidence="1" type="ORF">QFZ49_006142</name>
</gene>
<name>A0ABU0RYC9_9ACTN</name>
<organism evidence="1 2">
    <name type="scientific">Streptomyces turgidiscabies</name>
    <dbReference type="NCBI Taxonomy" id="85558"/>
    <lineage>
        <taxon>Bacteria</taxon>
        <taxon>Bacillati</taxon>
        <taxon>Actinomycetota</taxon>
        <taxon>Actinomycetes</taxon>
        <taxon>Kitasatosporales</taxon>
        <taxon>Streptomycetaceae</taxon>
        <taxon>Streptomyces</taxon>
    </lineage>
</organism>
<comment type="caution">
    <text evidence="1">The sequence shown here is derived from an EMBL/GenBank/DDBJ whole genome shotgun (WGS) entry which is preliminary data.</text>
</comment>
<sequence>MTSGQGDASEQEFVEGVVELPAEVCGVGRLENRSRPQALPVPSALADTARSVTVLPIPRPGARDRSS</sequence>
<proteinExistence type="predicted"/>
<reference evidence="1 2" key="1">
    <citation type="submission" date="2023-07" db="EMBL/GenBank/DDBJ databases">
        <title>Comparative genomics of wheat-associated soil bacteria to identify genetic determinants of phenazine resistance.</title>
        <authorList>
            <person name="Mouncey N."/>
        </authorList>
    </citation>
    <scope>NUCLEOTIDE SEQUENCE [LARGE SCALE GENOMIC DNA]</scope>
    <source>
        <strain evidence="1 2">W2I16</strain>
    </source>
</reference>
<keyword evidence="2" id="KW-1185">Reference proteome</keyword>
<dbReference type="Proteomes" id="UP001223072">
    <property type="component" value="Unassembled WGS sequence"/>
</dbReference>